<keyword evidence="2" id="KW-0143">Chaperone</keyword>
<dbReference type="PANTHER" id="PTHR13303">
    <property type="entry name" value="PREFOLDIN SUBUNIT 2"/>
    <property type="match status" value="1"/>
</dbReference>
<dbReference type="Gene3D" id="1.10.287.370">
    <property type="match status" value="1"/>
</dbReference>
<dbReference type="InterPro" id="IPR027235">
    <property type="entry name" value="PFD2"/>
</dbReference>
<evidence type="ECO:0000256" key="3">
    <source>
        <dbReference type="SAM" id="Coils"/>
    </source>
</evidence>
<sequence length="117" mass="13600">MSQQQLSAKKQQELQTQYSNYKENLQAIAQKIGEVEQEAEEHKLVLETLTPLDGERKCFRMINGVLVERTVKDVLPALQTNADGLKKVLEDLVKQYQNKQSEMEKWKKKNNIQVVQQ</sequence>
<reference evidence="4 5" key="1">
    <citation type="journal article" date="2023" name="G3 (Bethesda)">
        <title>A chromosome-level genome assembly of Zasmidium syzygii isolated from banana leaves.</title>
        <authorList>
            <person name="van Westerhoven A.C."/>
            <person name="Mehrabi R."/>
            <person name="Talebi R."/>
            <person name="Steentjes M.B.F."/>
            <person name="Corcolon B."/>
            <person name="Chong P.A."/>
            <person name="Kema G.H.J."/>
            <person name="Seidl M.F."/>
        </authorList>
    </citation>
    <scope>NUCLEOTIDE SEQUENCE [LARGE SCALE GENOMIC DNA]</scope>
    <source>
        <strain evidence="4 5">P124</strain>
    </source>
</reference>
<feature type="coiled-coil region" evidence="3">
    <location>
        <begin position="11"/>
        <end position="45"/>
    </location>
</feature>
<name>A0ABR0EBS7_ZASCE</name>
<accession>A0ABR0EBS7</accession>
<dbReference type="Proteomes" id="UP001305779">
    <property type="component" value="Unassembled WGS sequence"/>
</dbReference>
<gene>
    <name evidence="4" type="ORF">PRZ48_009453</name>
</gene>
<protein>
    <recommendedName>
        <fullName evidence="6">Prefoldin subunit 2</fullName>
    </recommendedName>
</protein>
<comment type="caution">
    <text evidence="4">The sequence shown here is derived from an EMBL/GenBank/DDBJ whole genome shotgun (WGS) entry which is preliminary data.</text>
</comment>
<keyword evidence="3" id="KW-0175">Coiled coil</keyword>
<evidence type="ECO:0000256" key="2">
    <source>
        <dbReference type="ARBA" id="ARBA00023186"/>
    </source>
</evidence>
<dbReference type="Pfam" id="PF01920">
    <property type="entry name" value="Prefoldin_2"/>
    <property type="match status" value="1"/>
</dbReference>
<dbReference type="InterPro" id="IPR009053">
    <property type="entry name" value="Prefoldin"/>
</dbReference>
<proteinExistence type="inferred from homology"/>
<evidence type="ECO:0008006" key="6">
    <source>
        <dbReference type="Google" id="ProtNLM"/>
    </source>
</evidence>
<organism evidence="4 5">
    <name type="scientific">Zasmidium cellare</name>
    <name type="common">Wine cellar mold</name>
    <name type="synonym">Racodium cellare</name>
    <dbReference type="NCBI Taxonomy" id="395010"/>
    <lineage>
        <taxon>Eukaryota</taxon>
        <taxon>Fungi</taxon>
        <taxon>Dikarya</taxon>
        <taxon>Ascomycota</taxon>
        <taxon>Pezizomycotina</taxon>
        <taxon>Dothideomycetes</taxon>
        <taxon>Dothideomycetidae</taxon>
        <taxon>Mycosphaerellales</taxon>
        <taxon>Mycosphaerellaceae</taxon>
        <taxon>Zasmidium</taxon>
    </lineage>
</organism>
<evidence type="ECO:0000313" key="5">
    <source>
        <dbReference type="Proteomes" id="UP001305779"/>
    </source>
</evidence>
<comment type="similarity">
    <text evidence="1">Belongs to the prefoldin subunit beta family.</text>
</comment>
<dbReference type="CDD" id="cd23163">
    <property type="entry name" value="Prefoldin_2"/>
    <property type="match status" value="1"/>
</dbReference>
<dbReference type="InterPro" id="IPR002777">
    <property type="entry name" value="PFD_beta-like"/>
</dbReference>
<feature type="coiled-coil region" evidence="3">
    <location>
        <begin position="82"/>
        <end position="109"/>
    </location>
</feature>
<dbReference type="SUPFAM" id="SSF46579">
    <property type="entry name" value="Prefoldin"/>
    <property type="match status" value="1"/>
</dbReference>
<evidence type="ECO:0000313" key="4">
    <source>
        <dbReference type="EMBL" id="KAK4498942.1"/>
    </source>
</evidence>
<keyword evidence="5" id="KW-1185">Reference proteome</keyword>
<dbReference type="EMBL" id="JAXOVC010000007">
    <property type="protein sequence ID" value="KAK4498942.1"/>
    <property type="molecule type" value="Genomic_DNA"/>
</dbReference>
<evidence type="ECO:0000256" key="1">
    <source>
        <dbReference type="ARBA" id="ARBA00008045"/>
    </source>
</evidence>